<evidence type="ECO:0000256" key="9">
    <source>
        <dbReference type="ARBA" id="ARBA00023175"/>
    </source>
</evidence>
<dbReference type="InterPro" id="IPR036322">
    <property type="entry name" value="WD40_repeat_dom_sf"/>
</dbReference>
<keyword evidence="4" id="KW-0853">WD repeat</keyword>
<keyword evidence="12" id="KW-0175">Coiled coil</keyword>
<evidence type="ECO:0000256" key="8">
    <source>
        <dbReference type="ARBA" id="ARBA00023069"/>
    </source>
</evidence>
<dbReference type="GO" id="GO:0045503">
    <property type="term" value="F:dynein light chain binding"/>
    <property type="evidence" value="ECO:0007669"/>
    <property type="project" value="TreeGrafter"/>
</dbReference>
<name>A0A836FW36_9HYME</name>
<dbReference type="InterPro" id="IPR050687">
    <property type="entry name" value="Dynein_IC"/>
</dbReference>
<comment type="caution">
    <text evidence="14">The sequence shown here is derived from an EMBL/GenBank/DDBJ whole genome shotgun (WGS) entry which is preliminary data.</text>
</comment>
<keyword evidence="5" id="KW-0493">Microtubule</keyword>
<dbReference type="PANTHER" id="PTHR12442">
    <property type="entry name" value="DYNEIN INTERMEDIATE CHAIN"/>
    <property type="match status" value="1"/>
</dbReference>
<feature type="region of interest" description="Disordered" evidence="13">
    <location>
        <begin position="531"/>
        <end position="569"/>
    </location>
</feature>
<dbReference type="GO" id="GO:0005874">
    <property type="term" value="C:microtubule"/>
    <property type="evidence" value="ECO:0007669"/>
    <property type="project" value="UniProtKB-KW"/>
</dbReference>
<evidence type="ECO:0000256" key="2">
    <source>
        <dbReference type="ARBA" id="ARBA00011059"/>
    </source>
</evidence>
<feature type="non-terminal residue" evidence="14">
    <location>
        <position position="931"/>
    </location>
</feature>
<feature type="non-terminal residue" evidence="14">
    <location>
        <position position="1"/>
    </location>
</feature>
<dbReference type="EMBL" id="JAANIA010000244">
    <property type="protein sequence ID" value="KAG5325827.1"/>
    <property type="molecule type" value="Genomic_DNA"/>
</dbReference>
<keyword evidence="10" id="KW-0206">Cytoskeleton</keyword>
<evidence type="ECO:0000256" key="4">
    <source>
        <dbReference type="ARBA" id="ARBA00022574"/>
    </source>
</evidence>
<evidence type="ECO:0000256" key="5">
    <source>
        <dbReference type="ARBA" id="ARBA00022701"/>
    </source>
</evidence>
<feature type="coiled-coil region" evidence="12">
    <location>
        <begin position="819"/>
        <end position="846"/>
    </location>
</feature>
<keyword evidence="3" id="KW-0963">Cytoplasm</keyword>
<evidence type="ECO:0000256" key="3">
    <source>
        <dbReference type="ARBA" id="ARBA00022490"/>
    </source>
</evidence>
<reference evidence="14" key="1">
    <citation type="submission" date="2020-02" db="EMBL/GenBank/DDBJ databases">
        <title>Relaxed selection underlies rapid genomic changes in the transitions from sociality to social parasitism in ants.</title>
        <authorList>
            <person name="Bi X."/>
        </authorList>
    </citation>
    <scope>NUCLEOTIDE SEQUENCE</scope>
    <source>
        <strain evidence="14">BGI-DK2014c</strain>
        <tissue evidence="14">Whole body</tissue>
    </source>
</reference>
<evidence type="ECO:0000256" key="1">
    <source>
        <dbReference type="ARBA" id="ARBA00004430"/>
    </source>
</evidence>
<evidence type="ECO:0000256" key="13">
    <source>
        <dbReference type="SAM" id="MobiDB-lite"/>
    </source>
</evidence>
<evidence type="ECO:0000256" key="12">
    <source>
        <dbReference type="SAM" id="Coils"/>
    </source>
</evidence>
<dbReference type="AlphaFoldDB" id="A0A836FW36"/>
<dbReference type="SUPFAM" id="SSF50978">
    <property type="entry name" value="WD40 repeat-like"/>
    <property type="match status" value="1"/>
</dbReference>
<dbReference type="Pfam" id="PF00400">
    <property type="entry name" value="WD40"/>
    <property type="match status" value="1"/>
</dbReference>
<keyword evidence="7" id="KW-0243">Dynein</keyword>
<proteinExistence type="inferred from homology"/>
<dbReference type="GO" id="GO:0003341">
    <property type="term" value="P:cilium movement"/>
    <property type="evidence" value="ECO:0007669"/>
    <property type="project" value="TreeGrafter"/>
</dbReference>
<gene>
    <name evidence="14" type="primary">Dnai2_0</name>
    <name evidence="14" type="ORF">G6Z78_0008723</name>
</gene>
<feature type="compositionally biased region" description="Basic and acidic residues" evidence="13">
    <location>
        <begin position="541"/>
        <end position="562"/>
    </location>
</feature>
<keyword evidence="15" id="KW-1185">Reference proteome</keyword>
<protein>
    <submittedName>
        <fullName evidence="14">DNAI2 protein</fullName>
    </submittedName>
</protein>
<dbReference type="GO" id="GO:0045504">
    <property type="term" value="F:dynein heavy chain binding"/>
    <property type="evidence" value="ECO:0007669"/>
    <property type="project" value="TreeGrafter"/>
</dbReference>
<comment type="subcellular location">
    <subcellularLocation>
        <location evidence="1">Cytoplasm</location>
        <location evidence="1">Cytoskeleton</location>
        <location evidence="1">Cilium axoneme</location>
    </subcellularLocation>
</comment>
<dbReference type="Proteomes" id="UP000668214">
    <property type="component" value="Unassembled WGS sequence"/>
</dbReference>
<evidence type="ECO:0000313" key="15">
    <source>
        <dbReference type="Proteomes" id="UP000668214"/>
    </source>
</evidence>
<comment type="similarity">
    <text evidence="2">Belongs to the dynein intermediate chain family.</text>
</comment>
<dbReference type="GO" id="GO:0036157">
    <property type="term" value="C:outer dynein arm"/>
    <property type="evidence" value="ECO:0007669"/>
    <property type="project" value="TreeGrafter"/>
</dbReference>
<evidence type="ECO:0000256" key="10">
    <source>
        <dbReference type="ARBA" id="ARBA00023212"/>
    </source>
</evidence>
<sequence length="931" mass="107682">MEIKQVFEKTRAEFGKQCIFDICGPHLDEEIMPDPDAMAHYIIKPYCNVGVQHTKQFALHKAQTVSIQTKKSGMFHFEGGWPKEINPKDEEVTARFRRRVEKEEDWSSKLMNLFQKMEHNVLQNGALNIYEHYFDDMIPTELVKPRSLRTVNVYEDPQTPMRSVNDISWSPDAGSKMVVSYSFFGIKPANYSNIAYIWQIDNPNKPWMALEAPSATVISEFNARDPSILASGLMSGQVCSWDVRTGRTPVQMSHPQFSHRDCVTVVKWIATKSNTEFYSGSSDGCAMWWDTRKLREPTEVLVFDLQTPNEQRLDRAIGVSSSDYESSVGTKFMFGLENGIVISGSKRARTPAEKLVLRFNAHYGPVLSVDRNGFNPKIFLTVGDSTVRVWAEDTKDSSLISTRFIIEGSQCGCWNKTRHSIFYVATRVGILAVWDLLIGIQEPILSVKLCEQKLTAIASHKMGSLLAVGNSAGNIYLVELTEALYSFDKNDRNDFMSYLERCTRFVKAIDTRMKEIKLARTVIEEPEPVVMDPKERKKNKRLNDRNKHKVEKEKLKERDKTKLVSKKKPKDEFPELQEVEDKFFEIVKKEKQKYEDIEDLDILPPKVSRVIKKITNRKIGRNSQLPMDEATELETKILFKEREKHPKKTETIEISKAEIAQDVEQEKTMAEEPLPLLEEEPLPSLVKAIVESPMQEISKRKRRKKVRKKRPKPVIFRFAKPCKVVCKPHICCRRTAFRKTRFTDRTIKDHEKWGEVDERIRSKDDIRAKSSIKDKMRRKKKERWTEFLRVHKRRKQTRKYSTEEKICFVQKMIVPLEEFADMTEDVKKAKKEIQEANMARKLTKKALKSSNGIPYSAAVAEKSRDTPRGSGRDKKDFAKEVTKKILTARKARKVYRTVVMTDPCVLWQPPSLAEDVQILFQDLTSSIKKID</sequence>
<dbReference type="Gene3D" id="2.130.10.10">
    <property type="entry name" value="YVTN repeat-like/Quinoprotein amine dehydrogenase"/>
    <property type="match status" value="2"/>
</dbReference>
<keyword evidence="11" id="KW-0966">Cell projection</keyword>
<accession>A0A836FW36</accession>
<keyword evidence="6" id="KW-0677">Repeat</keyword>
<organism evidence="14 15">
    <name type="scientific">Pseudoatta argentina</name>
    <dbReference type="NCBI Taxonomy" id="621737"/>
    <lineage>
        <taxon>Eukaryota</taxon>
        <taxon>Metazoa</taxon>
        <taxon>Ecdysozoa</taxon>
        <taxon>Arthropoda</taxon>
        <taxon>Hexapoda</taxon>
        <taxon>Insecta</taxon>
        <taxon>Pterygota</taxon>
        <taxon>Neoptera</taxon>
        <taxon>Endopterygota</taxon>
        <taxon>Hymenoptera</taxon>
        <taxon>Apocrita</taxon>
        <taxon>Aculeata</taxon>
        <taxon>Formicoidea</taxon>
        <taxon>Formicidae</taxon>
        <taxon>Myrmicinae</taxon>
        <taxon>Pseudoatta</taxon>
    </lineage>
</organism>
<evidence type="ECO:0000313" key="14">
    <source>
        <dbReference type="EMBL" id="KAG5325827.1"/>
    </source>
</evidence>
<evidence type="ECO:0000256" key="11">
    <source>
        <dbReference type="ARBA" id="ARBA00023273"/>
    </source>
</evidence>
<dbReference type="GO" id="GO:0036158">
    <property type="term" value="P:outer dynein arm assembly"/>
    <property type="evidence" value="ECO:0007669"/>
    <property type="project" value="TreeGrafter"/>
</dbReference>
<keyword evidence="8" id="KW-0969">Cilium</keyword>
<evidence type="ECO:0000256" key="6">
    <source>
        <dbReference type="ARBA" id="ARBA00022737"/>
    </source>
</evidence>
<evidence type="ECO:0000256" key="7">
    <source>
        <dbReference type="ARBA" id="ARBA00023017"/>
    </source>
</evidence>
<dbReference type="SMART" id="SM00320">
    <property type="entry name" value="WD40"/>
    <property type="match status" value="4"/>
</dbReference>
<dbReference type="InterPro" id="IPR015943">
    <property type="entry name" value="WD40/YVTN_repeat-like_dom_sf"/>
</dbReference>
<dbReference type="PANTHER" id="PTHR12442:SF7">
    <property type="entry name" value="DYNEIN AXONEMAL INTERMEDIATE CHAIN 2"/>
    <property type="match status" value="1"/>
</dbReference>
<dbReference type="InterPro" id="IPR001680">
    <property type="entry name" value="WD40_rpt"/>
</dbReference>
<keyword evidence="9" id="KW-0505">Motor protein</keyword>